<organism evidence="3 4">
    <name type="scientific">Frankia alni (strain DSM 45986 / CECT 9034 / ACN14a)</name>
    <dbReference type="NCBI Taxonomy" id="326424"/>
    <lineage>
        <taxon>Bacteria</taxon>
        <taxon>Bacillati</taxon>
        <taxon>Actinomycetota</taxon>
        <taxon>Actinomycetes</taxon>
        <taxon>Frankiales</taxon>
        <taxon>Frankiaceae</taxon>
        <taxon>Frankia</taxon>
    </lineage>
</organism>
<dbReference type="KEGG" id="fal:FRAAL5810"/>
<evidence type="ECO:0000313" key="3">
    <source>
        <dbReference type="EMBL" id="CAJ64442.1"/>
    </source>
</evidence>
<keyword evidence="2" id="KW-0808">Transferase</keyword>
<gene>
    <name evidence="3" type="ordered locus">FRAAL5810</name>
</gene>
<dbReference type="Gene3D" id="3.40.50.150">
    <property type="entry name" value="Vaccinia Virus protein VP39"/>
    <property type="match status" value="1"/>
</dbReference>
<dbReference type="NCBIfam" id="TIGR00095">
    <property type="entry name" value="16S rRNA (guanine(966)-N(2))-methyltransferase RsmD"/>
    <property type="match status" value="1"/>
</dbReference>
<dbReference type="HOGENOM" id="CLU_075826_1_0_11"/>
<evidence type="ECO:0000256" key="2">
    <source>
        <dbReference type="ARBA" id="ARBA00022679"/>
    </source>
</evidence>
<evidence type="ECO:0000256" key="1">
    <source>
        <dbReference type="ARBA" id="ARBA00022603"/>
    </source>
</evidence>
<proteinExistence type="predicted"/>
<dbReference type="Pfam" id="PF03602">
    <property type="entry name" value="Cons_hypoth95"/>
    <property type="match status" value="1"/>
</dbReference>
<dbReference type="Proteomes" id="UP000000657">
    <property type="component" value="Chromosome"/>
</dbReference>
<dbReference type="PROSITE" id="PS00092">
    <property type="entry name" value="N6_MTASE"/>
    <property type="match status" value="1"/>
</dbReference>
<dbReference type="PANTHER" id="PTHR43542:SF1">
    <property type="entry name" value="METHYLTRANSFERASE"/>
    <property type="match status" value="1"/>
</dbReference>
<name>Q0RDM6_FRAAA</name>
<keyword evidence="1 3" id="KW-0489">Methyltransferase</keyword>
<accession>Q0RDM6</accession>
<dbReference type="InterPro" id="IPR029063">
    <property type="entry name" value="SAM-dependent_MTases_sf"/>
</dbReference>
<dbReference type="PIRSF" id="PIRSF004553">
    <property type="entry name" value="CHP00095"/>
    <property type="match status" value="1"/>
</dbReference>
<dbReference type="GO" id="GO:0031167">
    <property type="term" value="P:rRNA methylation"/>
    <property type="evidence" value="ECO:0007669"/>
    <property type="project" value="InterPro"/>
</dbReference>
<dbReference type="STRING" id="326424.FRAAL5810"/>
<dbReference type="SUPFAM" id="SSF53335">
    <property type="entry name" value="S-adenosyl-L-methionine-dependent methyltransferases"/>
    <property type="match status" value="1"/>
</dbReference>
<sequence length="190" mass="19914">MTGASMTRIIGGTAGGRQLLVPAGRATRPTSDRAREGLFNTLSTCVDLPGARVADLYAGSGAVGLEALSRGAAHALLVDHDPAAVRALRRNVTALGLSGAEIIQASVARVVQNTSGDPYDVMFLDPPYAMSDVELGEVLAKLRGSAWLAADGVCVVERSHRSGPVAWPDGLCALRDRRYGEGVLWYGIRS</sequence>
<dbReference type="CDD" id="cd02440">
    <property type="entry name" value="AdoMet_MTases"/>
    <property type="match status" value="1"/>
</dbReference>
<dbReference type="EMBL" id="CT573213">
    <property type="protein sequence ID" value="CAJ64442.1"/>
    <property type="molecule type" value="Genomic_DNA"/>
</dbReference>
<protein>
    <submittedName>
        <fullName evidence="3">RNA methylase putative putative SAM-dependent methyltransferase domain</fullName>
    </submittedName>
</protein>
<evidence type="ECO:0000313" key="4">
    <source>
        <dbReference type="Proteomes" id="UP000000657"/>
    </source>
</evidence>
<dbReference type="GO" id="GO:0003676">
    <property type="term" value="F:nucleic acid binding"/>
    <property type="evidence" value="ECO:0007669"/>
    <property type="project" value="InterPro"/>
</dbReference>
<dbReference type="InterPro" id="IPR002052">
    <property type="entry name" value="DNA_methylase_N6_adenine_CS"/>
</dbReference>
<dbReference type="eggNOG" id="COG0742">
    <property type="taxonomic scope" value="Bacteria"/>
</dbReference>
<reference evidence="3 4" key="1">
    <citation type="journal article" date="2007" name="Genome Res.">
        <title>Genome characteristics of facultatively symbiotic Frankia sp. strains reflect host range and host plant biogeography.</title>
        <authorList>
            <person name="Normand P."/>
            <person name="Lapierre P."/>
            <person name="Tisa L.S."/>
            <person name="Gogarten J.P."/>
            <person name="Alloisio N."/>
            <person name="Bagnarol E."/>
            <person name="Bassi C.A."/>
            <person name="Berry A.M."/>
            <person name="Bickhart D.M."/>
            <person name="Choisne N."/>
            <person name="Couloux A."/>
            <person name="Cournoyer B."/>
            <person name="Cruveiller S."/>
            <person name="Daubin V."/>
            <person name="Demange N."/>
            <person name="Francino M.P."/>
            <person name="Goltsman E."/>
            <person name="Huang Y."/>
            <person name="Kopp O.R."/>
            <person name="Labarre L."/>
            <person name="Lapidus A."/>
            <person name="Lavire C."/>
            <person name="Marechal J."/>
            <person name="Martinez M."/>
            <person name="Mastronunzio J.E."/>
            <person name="Mullin B.C."/>
            <person name="Niemann J."/>
            <person name="Pujic P."/>
            <person name="Rawnsley T."/>
            <person name="Rouy Z."/>
            <person name="Schenowitz C."/>
            <person name="Sellstedt A."/>
            <person name="Tavares F."/>
            <person name="Tomkins J.P."/>
            <person name="Vallenet D."/>
            <person name="Valverde C."/>
            <person name="Wall L.G."/>
            <person name="Wang Y."/>
            <person name="Medigue C."/>
            <person name="Benson D.R."/>
        </authorList>
    </citation>
    <scope>NUCLEOTIDE SEQUENCE [LARGE SCALE GENOMIC DNA]</scope>
    <source>
        <strain evidence="4">DSM 45986 / CECT 9034 / ACN14a</strain>
    </source>
</reference>
<dbReference type="InterPro" id="IPR004398">
    <property type="entry name" value="RNA_MeTrfase_RsmD"/>
</dbReference>
<keyword evidence="4" id="KW-1185">Reference proteome</keyword>
<dbReference type="GO" id="GO:0008168">
    <property type="term" value="F:methyltransferase activity"/>
    <property type="evidence" value="ECO:0007669"/>
    <property type="project" value="UniProtKB-KW"/>
</dbReference>
<dbReference type="PANTHER" id="PTHR43542">
    <property type="entry name" value="METHYLTRANSFERASE"/>
    <property type="match status" value="1"/>
</dbReference>
<dbReference type="AlphaFoldDB" id="Q0RDM6"/>